<evidence type="ECO:0000313" key="2">
    <source>
        <dbReference type="Proteomes" id="UP000660262"/>
    </source>
</evidence>
<gene>
    <name evidence="1" type="ORF">PPROV_000529300</name>
</gene>
<dbReference type="EMBL" id="BNJQ01000013">
    <property type="protein sequence ID" value="GHP06548.1"/>
    <property type="molecule type" value="Genomic_DNA"/>
</dbReference>
<dbReference type="Proteomes" id="UP000660262">
    <property type="component" value="Unassembled WGS sequence"/>
</dbReference>
<dbReference type="AlphaFoldDB" id="A0A830HI52"/>
<evidence type="ECO:0000313" key="1">
    <source>
        <dbReference type="EMBL" id="GHP06548.1"/>
    </source>
</evidence>
<protein>
    <submittedName>
        <fullName evidence="1">Uncharacterized protein</fullName>
    </submittedName>
</protein>
<comment type="caution">
    <text evidence="1">The sequence shown here is derived from an EMBL/GenBank/DDBJ whole genome shotgun (WGS) entry which is preliminary data.</text>
</comment>
<keyword evidence="2" id="KW-1185">Reference proteome</keyword>
<proteinExistence type="predicted"/>
<sequence>MRDDRRCVTCLRDVTSLLQVPRSEISGGTFKRACVTYKIADGRCGPANLCVCMYCWGCPFMGWEMMPCVTSEERGDCYLGCSGSSMFTLRVKNKDLVIPSTLLPLLPCGVGAPRVQEMDR</sequence>
<accession>A0A830HI52</accession>
<organism evidence="1 2">
    <name type="scientific">Pycnococcus provasolii</name>
    <dbReference type="NCBI Taxonomy" id="41880"/>
    <lineage>
        <taxon>Eukaryota</taxon>
        <taxon>Viridiplantae</taxon>
        <taxon>Chlorophyta</taxon>
        <taxon>Pseudoscourfieldiophyceae</taxon>
        <taxon>Pseudoscourfieldiales</taxon>
        <taxon>Pycnococcaceae</taxon>
        <taxon>Pycnococcus</taxon>
    </lineage>
</organism>
<reference evidence="1" key="1">
    <citation type="submission" date="2020-10" db="EMBL/GenBank/DDBJ databases">
        <title>Unveiling of a novel bifunctional photoreceptor, Dualchrome1, isolated from a cosmopolitan green alga.</title>
        <authorList>
            <person name="Suzuki S."/>
            <person name="Kawachi M."/>
        </authorList>
    </citation>
    <scope>NUCLEOTIDE SEQUENCE</scope>
    <source>
        <strain evidence="1">NIES 2893</strain>
    </source>
</reference>
<name>A0A830HI52_9CHLO</name>